<dbReference type="SUPFAM" id="SSF57850">
    <property type="entry name" value="RING/U-box"/>
    <property type="match status" value="1"/>
</dbReference>
<name>A0A9W8EC71_9FUNG</name>
<dbReference type="AlphaFoldDB" id="A0A9W8EC71"/>
<evidence type="ECO:0000256" key="7">
    <source>
        <dbReference type="ARBA" id="ARBA00022786"/>
    </source>
</evidence>
<protein>
    <recommendedName>
        <fullName evidence="11">SP-RING-type domain-containing protein</fullName>
    </recommendedName>
</protein>
<comment type="pathway">
    <text evidence="2">Protein modification; protein sumoylation.</text>
</comment>
<dbReference type="GO" id="GO:0000724">
    <property type="term" value="P:double-strand break repair via homologous recombination"/>
    <property type="evidence" value="ECO:0007669"/>
    <property type="project" value="InterPro"/>
</dbReference>
<gene>
    <name evidence="12" type="ORF">H4R34_003895</name>
</gene>
<feature type="domain" description="SP-RING-type" evidence="11">
    <location>
        <begin position="129"/>
        <end position="211"/>
    </location>
</feature>
<evidence type="ECO:0000256" key="2">
    <source>
        <dbReference type="ARBA" id="ARBA00004718"/>
    </source>
</evidence>
<evidence type="ECO:0000259" key="11">
    <source>
        <dbReference type="PROSITE" id="PS51044"/>
    </source>
</evidence>
<dbReference type="PANTHER" id="PTHR21330:SF1">
    <property type="entry name" value="E3 SUMO-PROTEIN LIGASE NSE2"/>
    <property type="match status" value="1"/>
</dbReference>
<keyword evidence="8" id="KW-0862">Zinc</keyword>
<dbReference type="InterPro" id="IPR004181">
    <property type="entry name" value="Znf_MIZ"/>
</dbReference>
<dbReference type="Gene3D" id="1.20.120.1010">
    <property type="match status" value="1"/>
</dbReference>
<dbReference type="Pfam" id="PF11789">
    <property type="entry name" value="zf-Nse"/>
    <property type="match status" value="1"/>
</dbReference>
<evidence type="ECO:0000313" key="13">
    <source>
        <dbReference type="Proteomes" id="UP001151582"/>
    </source>
</evidence>
<proteinExistence type="inferred from homology"/>
<dbReference type="GO" id="GO:0016925">
    <property type="term" value="P:protein sumoylation"/>
    <property type="evidence" value="ECO:0007669"/>
    <property type="project" value="TreeGrafter"/>
</dbReference>
<dbReference type="GO" id="GO:0008270">
    <property type="term" value="F:zinc ion binding"/>
    <property type="evidence" value="ECO:0007669"/>
    <property type="project" value="UniProtKB-KW"/>
</dbReference>
<evidence type="ECO:0000256" key="8">
    <source>
        <dbReference type="ARBA" id="ARBA00022833"/>
    </source>
</evidence>
<evidence type="ECO:0000256" key="10">
    <source>
        <dbReference type="PROSITE-ProRule" id="PRU00452"/>
    </source>
</evidence>
<evidence type="ECO:0000256" key="1">
    <source>
        <dbReference type="ARBA" id="ARBA00004123"/>
    </source>
</evidence>
<comment type="similarity">
    <text evidence="3">Belongs to the NSE2 family.</text>
</comment>
<dbReference type="CDD" id="cd16651">
    <property type="entry name" value="SPL-RING_NSE2"/>
    <property type="match status" value="1"/>
</dbReference>
<keyword evidence="6 10" id="KW-0863">Zinc-finger</keyword>
<dbReference type="GO" id="GO:0030915">
    <property type="term" value="C:Smc5-Smc6 complex"/>
    <property type="evidence" value="ECO:0007669"/>
    <property type="project" value="InterPro"/>
</dbReference>
<evidence type="ECO:0000256" key="9">
    <source>
        <dbReference type="ARBA" id="ARBA00023242"/>
    </source>
</evidence>
<organism evidence="12 13">
    <name type="scientific">Dimargaris verticillata</name>
    <dbReference type="NCBI Taxonomy" id="2761393"/>
    <lineage>
        <taxon>Eukaryota</taxon>
        <taxon>Fungi</taxon>
        <taxon>Fungi incertae sedis</taxon>
        <taxon>Zoopagomycota</taxon>
        <taxon>Kickxellomycotina</taxon>
        <taxon>Dimargaritomycetes</taxon>
        <taxon>Dimargaritales</taxon>
        <taxon>Dimargaritaceae</taxon>
        <taxon>Dimargaris</taxon>
    </lineage>
</organism>
<keyword evidence="7" id="KW-0833">Ubl conjugation pathway</keyword>
<evidence type="ECO:0000313" key="12">
    <source>
        <dbReference type="EMBL" id="KAJ1976663.1"/>
    </source>
</evidence>
<dbReference type="Gene3D" id="3.30.40.10">
    <property type="entry name" value="Zinc/RING finger domain, C3HC4 (zinc finger)"/>
    <property type="match status" value="1"/>
</dbReference>
<keyword evidence="4" id="KW-0808">Transferase</keyword>
<comment type="caution">
    <text evidence="12">The sequence shown here is derived from an EMBL/GenBank/DDBJ whole genome shotgun (WGS) entry which is preliminary data.</text>
</comment>
<dbReference type="GO" id="GO:0005634">
    <property type="term" value="C:nucleus"/>
    <property type="evidence" value="ECO:0007669"/>
    <property type="project" value="UniProtKB-SubCell"/>
</dbReference>
<accession>A0A9W8EC71</accession>
<sequence>MESKVLKAMEICTEAAVDLEEADEEAQVQELDTCMQTFVDLQKRLEIEKQTLQTLRGRVMAENGTNDETDWATFYQETNQSAWHQWSEALSDREKYGNDSLYTDFRKRVWEINNDGPMPPLFDDGADGSDDDLVMDSGPVSLVCPLTRQLFDTPVKSQRCGHSFSKQAAIAYIRNGHGHVNCPVPGCNHQIEIVDLVRNRYLERKVESHRADTTGDGNDE</sequence>
<feature type="non-terminal residue" evidence="12">
    <location>
        <position position="220"/>
    </location>
</feature>
<evidence type="ECO:0000256" key="6">
    <source>
        <dbReference type="ARBA" id="ARBA00022771"/>
    </source>
</evidence>
<reference evidence="12" key="1">
    <citation type="submission" date="2022-07" db="EMBL/GenBank/DDBJ databases">
        <title>Phylogenomic reconstructions and comparative analyses of Kickxellomycotina fungi.</title>
        <authorList>
            <person name="Reynolds N.K."/>
            <person name="Stajich J.E."/>
            <person name="Barry K."/>
            <person name="Grigoriev I.V."/>
            <person name="Crous P."/>
            <person name="Smith M.E."/>
        </authorList>
    </citation>
    <scope>NUCLEOTIDE SEQUENCE</scope>
    <source>
        <strain evidence="12">RSA 567</strain>
    </source>
</reference>
<dbReference type="PROSITE" id="PS51044">
    <property type="entry name" value="ZF_SP_RING"/>
    <property type="match status" value="1"/>
</dbReference>
<dbReference type="InterPro" id="IPR013083">
    <property type="entry name" value="Znf_RING/FYVE/PHD"/>
</dbReference>
<keyword evidence="9" id="KW-0539">Nucleus</keyword>
<evidence type="ECO:0000256" key="5">
    <source>
        <dbReference type="ARBA" id="ARBA00022723"/>
    </source>
</evidence>
<dbReference type="OrthoDB" id="26899at2759"/>
<dbReference type="PANTHER" id="PTHR21330">
    <property type="entry name" value="E3 SUMO-PROTEIN LIGASE NSE2"/>
    <property type="match status" value="1"/>
</dbReference>
<dbReference type="Proteomes" id="UP001151582">
    <property type="component" value="Unassembled WGS sequence"/>
</dbReference>
<dbReference type="GO" id="GO:0061665">
    <property type="term" value="F:SUMO ligase activity"/>
    <property type="evidence" value="ECO:0007669"/>
    <property type="project" value="TreeGrafter"/>
</dbReference>
<dbReference type="EMBL" id="JANBQB010000411">
    <property type="protein sequence ID" value="KAJ1976663.1"/>
    <property type="molecule type" value="Genomic_DNA"/>
</dbReference>
<dbReference type="InterPro" id="IPR026846">
    <property type="entry name" value="Nse2(Mms21)"/>
</dbReference>
<comment type="subcellular location">
    <subcellularLocation>
        <location evidence="1">Nucleus</location>
    </subcellularLocation>
</comment>
<keyword evidence="13" id="KW-1185">Reference proteome</keyword>
<keyword evidence="5" id="KW-0479">Metal-binding</keyword>
<evidence type="ECO:0000256" key="4">
    <source>
        <dbReference type="ARBA" id="ARBA00022679"/>
    </source>
</evidence>
<evidence type="ECO:0000256" key="3">
    <source>
        <dbReference type="ARBA" id="ARBA00008212"/>
    </source>
</evidence>